<organism evidence="5 6">
    <name type="scientific">Candidatus Ryanbacteria bacterium RIFCSPLOWO2_01_FULL_48_26</name>
    <dbReference type="NCBI Taxonomy" id="1802126"/>
    <lineage>
        <taxon>Bacteria</taxon>
        <taxon>Candidatus Ryaniibacteriota</taxon>
    </lineage>
</organism>
<evidence type="ECO:0000256" key="2">
    <source>
        <dbReference type="ARBA" id="ARBA00022980"/>
    </source>
</evidence>
<dbReference type="SUPFAM" id="SSF50249">
    <property type="entry name" value="Nucleic acid-binding proteins"/>
    <property type="match status" value="4"/>
</dbReference>
<feature type="domain" description="S1 motif" evidence="4">
    <location>
        <begin position="103"/>
        <end position="183"/>
    </location>
</feature>
<dbReference type="GO" id="GO:0006412">
    <property type="term" value="P:translation"/>
    <property type="evidence" value="ECO:0007669"/>
    <property type="project" value="TreeGrafter"/>
</dbReference>
<dbReference type="CDD" id="cd04465">
    <property type="entry name" value="S1_RPS1_repeat_ec2_hs2"/>
    <property type="match status" value="1"/>
</dbReference>
<keyword evidence="2" id="KW-0689">Ribosomal protein</keyword>
<sequence length="354" mass="39252">MTDVLKKEFAINNWPKEGNVVEATLIKKFPRKAFFDLGRFSTGIVYGVEMINARDAIKSLKIGDRVAAKVVSLDGEDGNIELSLAEAGKQKLWQQAKEYLEAGEIIKVKIVAVNAGGLMTSLPGSELKAFLPVSQLSLDHYPRVGEADRQKIADELKKFIGQELEAKIIDINPRTNKIIVSEREVLSANVKELLSKYQVGQTVEALVSGIADFGVFVRFVDNPEIEGMIHISELDYRLVDNPKELVKVNDQIKAKIVDIRDGKVFLSLKALKSDPWEKIEERYKPGEVVAGSVYKLNPFGAVINLEANIQGLIHISEFGGQDEMKTALAAGSSYTFIIDSIKPAEKRIILKLKK</sequence>
<name>A0A1G2GTJ4_9BACT</name>
<comment type="similarity">
    <text evidence="1">Belongs to the bacterial ribosomal protein bS1 family.</text>
</comment>
<accession>A0A1G2GTJ4</accession>
<dbReference type="GO" id="GO:0003729">
    <property type="term" value="F:mRNA binding"/>
    <property type="evidence" value="ECO:0007669"/>
    <property type="project" value="TreeGrafter"/>
</dbReference>
<dbReference type="GO" id="GO:0003735">
    <property type="term" value="F:structural constituent of ribosome"/>
    <property type="evidence" value="ECO:0007669"/>
    <property type="project" value="TreeGrafter"/>
</dbReference>
<proteinExistence type="inferred from homology"/>
<dbReference type="Proteomes" id="UP000179106">
    <property type="component" value="Unassembled WGS sequence"/>
</dbReference>
<dbReference type="InterPro" id="IPR050437">
    <property type="entry name" value="Ribos_protein_bS1-like"/>
</dbReference>
<feature type="domain" description="S1 motif" evidence="4">
    <location>
        <begin position="200"/>
        <end position="269"/>
    </location>
</feature>
<dbReference type="AlphaFoldDB" id="A0A1G2GTJ4"/>
<dbReference type="GO" id="GO:0005840">
    <property type="term" value="C:ribosome"/>
    <property type="evidence" value="ECO:0007669"/>
    <property type="project" value="UniProtKB-KW"/>
</dbReference>
<protein>
    <recommendedName>
        <fullName evidence="4">S1 motif domain-containing protein</fullName>
    </recommendedName>
</protein>
<reference evidence="5 6" key="1">
    <citation type="journal article" date="2016" name="Nat. Commun.">
        <title>Thousands of microbial genomes shed light on interconnected biogeochemical processes in an aquifer system.</title>
        <authorList>
            <person name="Anantharaman K."/>
            <person name="Brown C.T."/>
            <person name="Hug L.A."/>
            <person name="Sharon I."/>
            <person name="Castelle C.J."/>
            <person name="Probst A.J."/>
            <person name="Thomas B.C."/>
            <person name="Singh A."/>
            <person name="Wilkins M.J."/>
            <person name="Karaoz U."/>
            <person name="Brodie E.L."/>
            <person name="Williams K.H."/>
            <person name="Hubbard S.S."/>
            <person name="Banfield J.F."/>
        </authorList>
    </citation>
    <scope>NUCLEOTIDE SEQUENCE [LARGE SCALE GENOMIC DNA]</scope>
</reference>
<comment type="caution">
    <text evidence="5">The sequence shown here is derived from an EMBL/GenBank/DDBJ whole genome shotgun (WGS) entry which is preliminary data.</text>
</comment>
<evidence type="ECO:0000313" key="5">
    <source>
        <dbReference type="EMBL" id="OGZ53430.1"/>
    </source>
</evidence>
<evidence type="ECO:0000256" key="1">
    <source>
        <dbReference type="ARBA" id="ARBA00006767"/>
    </source>
</evidence>
<keyword evidence="3" id="KW-0687">Ribonucleoprotein</keyword>
<dbReference type="Pfam" id="PF00575">
    <property type="entry name" value="S1"/>
    <property type="match status" value="3"/>
</dbReference>
<evidence type="ECO:0000256" key="3">
    <source>
        <dbReference type="ARBA" id="ARBA00023274"/>
    </source>
</evidence>
<gene>
    <name evidence="5" type="ORF">A3B25_01855</name>
</gene>
<dbReference type="STRING" id="1802126.A3B25_01855"/>
<evidence type="ECO:0000313" key="6">
    <source>
        <dbReference type="Proteomes" id="UP000179106"/>
    </source>
</evidence>
<feature type="domain" description="S1 motif" evidence="4">
    <location>
        <begin position="18"/>
        <end position="85"/>
    </location>
</feature>
<dbReference type="Gene3D" id="2.40.50.140">
    <property type="entry name" value="Nucleic acid-binding proteins"/>
    <property type="match status" value="4"/>
</dbReference>
<dbReference type="PANTHER" id="PTHR10724:SF7">
    <property type="entry name" value="SMALL RIBOSOMAL SUBUNIT PROTEIN BS1C"/>
    <property type="match status" value="1"/>
</dbReference>
<dbReference type="PROSITE" id="PS50126">
    <property type="entry name" value="S1"/>
    <property type="match status" value="4"/>
</dbReference>
<evidence type="ECO:0000259" key="4">
    <source>
        <dbReference type="PROSITE" id="PS50126"/>
    </source>
</evidence>
<dbReference type="InterPro" id="IPR003029">
    <property type="entry name" value="S1_domain"/>
</dbReference>
<dbReference type="PANTHER" id="PTHR10724">
    <property type="entry name" value="30S RIBOSOMAL PROTEIN S1"/>
    <property type="match status" value="1"/>
</dbReference>
<dbReference type="EMBL" id="MHNW01000019">
    <property type="protein sequence ID" value="OGZ53430.1"/>
    <property type="molecule type" value="Genomic_DNA"/>
</dbReference>
<feature type="domain" description="S1 motif" evidence="4">
    <location>
        <begin position="286"/>
        <end position="353"/>
    </location>
</feature>
<dbReference type="InterPro" id="IPR012340">
    <property type="entry name" value="NA-bd_OB-fold"/>
</dbReference>
<dbReference type="GO" id="GO:1990904">
    <property type="term" value="C:ribonucleoprotein complex"/>
    <property type="evidence" value="ECO:0007669"/>
    <property type="project" value="UniProtKB-KW"/>
</dbReference>
<dbReference type="SMART" id="SM00316">
    <property type="entry name" value="S1"/>
    <property type="match status" value="4"/>
</dbReference>
<dbReference type="CDD" id="cd00164">
    <property type="entry name" value="S1_like"/>
    <property type="match status" value="1"/>
</dbReference>